<reference evidence="2" key="1">
    <citation type="submission" date="2016-10" db="EMBL/GenBank/DDBJ databases">
        <authorList>
            <person name="Varghese N."/>
            <person name="Submissions S."/>
        </authorList>
    </citation>
    <scope>NUCLEOTIDE SEQUENCE [LARGE SCALE GENOMIC DNA]</scope>
    <source>
        <strain evidence="2">DSM 18733</strain>
    </source>
</reference>
<protein>
    <recommendedName>
        <fullName evidence="3">MepB protein</fullName>
    </recommendedName>
</protein>
<evidence type="ECO:0000313" key="1">
    <source>
        <dbReference type="EMBL" id="SEL52892.1"/>
    </source>
</evidence>
<dbReference type="Gene3D" id="3.40.1350.140">
    <property type="entry name" value="MepB-like"/>
    <property type="match status" value="1"/>
</dbReference>
<dbReference type="STRING" id="407022.SAMN05661044_02769"/>
<evidence type="ECO:0000313" key="2">
    <source>
        <dbReference type="Proteomes" id="UP000199421"/>
    </source>
</evidence>
<name>A0A1H7QYA3_OLID1</name>
<keyword evidence="2" id="KW-1185">Reference proteome</keyword>
<evidence type="ECO:0008006" key="3">
    <source>
        <dbReference type="Google" id="ProtNLM"/>
    </source>
</evidence>
<dbReference type="InterPro" id="IPR038231">
    <property type="entry name" value="MepB-like_sf"/>
</dbReference>
<dbReference type="Proteomes" id="UP000199421">
    <property type="component" value="Unassembled WGS sequence"/>
</dbReference>
<dbReference type="PIRSF" id="PIRSF032285">
    <property type="entry name" value="UCP032285"/>
    <property type="match status" value="1"/>
</dbReference>
<sequence>MATSSLNNIHKDLLTAITLVYKRCGAECTSPIADAESADYAAFTFKINKLTVKYRAAKITPTKIGQFVTLWKREKGCPIQPFHLSDDIDIFIVSTRYENRLGQFIFPKTALLKHGILSDENKDGKRAIRVYPPWDCATNKQAQKSQQWQLSYFLEIQPVPTIDLQQAKKLLFL</sequence>
<accession>A0A1H7QYA3</accession>
<proteinExistence type="predicted"/>
<organism evidence="1 2">
    <name type="scientific">Olivibacter domesticus</name>
    <name type="common">Pseudosphingobacterium domesticum</name>
    <dbReference type="NCBI Taxonomy" id="407022"/>
    <lineage>
        <taxon>Bacteria</taxon>
        <taxon>Pseudomonadati</taxon>
        <taxon>Bacteroidota</taxon>
        <taxon>Sphingobacteriia</taxon>
        <taxon>Sphingobacteriales</taxon>
        <taxon>Sphingobacteriaceae</taxon>
        <taxon>Olivibacter</taxon>
    </lineage>
</organism>
<dbReference type="OrthoDB" id="4954833at2"/>
<dbReference type="Pfam" id="PF08877">
    <property type="entry name" value="MepB-like"/>
    <property type="match status" value="1"/>
</dbReference>
<dbReference type="EMBL" id="FOAF01000002">
    <property type="protein sequence ID" value="SEL52892.1"/>
    <property type="molecule type" value="Genomic_DNA"/>
</dbReference>
<dbReference type="InterPro" id="IPR011235">
    <property type="entry name" value="MepB-like"/>
</dbReference>
<dbReference type="RefSeq" id="WP_093325258.1">
    <property type="nucleotide sequence ID" value="NZ_FOAF01000002.1"/>
</dbReference>
<gene>
    <name evidence="1" type="ORF">SAMN05661044_02769</name>
</gene>
<dbReference type="AlphaFoldDB" id="A0A1H7QYA3"/>